<dbReference type="Pfam" id="PF00636">
    <property type="entry name" value="Ribonuclease_3"/>
    <property type="match status" value="1"/>
</dbReference>
<comment type="caution">
    <text evidence="12">The sequence shown here is derived from an EMBL/GenBank/DDBJ whole genome shotgun (WGS) entry which is preliminary data.</text>
</comment>
<comment type="subcellular location">
    <subcellularLocation>
        <location evidence="1">Mitochondrion</location>
    </subcellularLocation>
</comment>
<dbReference type="InterPro" id="IPR036389">
    <property type="entry name" value="RNase_III_sf"/>
</dbReference>
<evidence type="ECO:0000256" key="9">
    <source>
        <dbReference type="SAM" id="MobiDB-lite"/>
    </source>
</evidence>
<dbReference type="GO" id="GO:0003725">
    <property type="term" value="F:double-stranded RNA binding"/>
    <property type="evidence" value="ECO:0007669"/>
    <property type="project" value="InterPro"/>
</dbReference>
<comment type="similarity">
    <text evidence="6">Belongs to the ribonuclease III family. Mitochondrion-specific ribosomal protein mL44 subfamily.</text>
</comment>
<feature type="compositionally biased region" description="Polar residues" evidence="9">
    <location>
        <begin position="1"/>
        <end position="14"/>
    </location>
</feature>
<dbReference type="OrthoDB" id="67027at2759"/>
<dbReference type="GO" id="GO:0004525">
    <property type="term" value="F:ribonuclease III activity"/>
    <property type="evidence" value="ECO:0007669"/>
    <property type="project" value="InterPro"/>
</dbReference>
<reference evidence="12" key="2">
    <citation type="submission" date="2020-11" db="EMBL/GenBank/DDBJ databases">
        <authorList>
            <consortium name="DOE Joint Genome Institute"/>
            <person name="Kuo A."/>
            <person name="Miyauchi S."/>
            <person name="Kiss E."/>
            <person name="Drula E."/>
            <person name="Kohler A."/>
            <person name="Sanchez-Garcia M."/>
            <person name="Andreopoulos B."/>
            <person name="Barry K.W."/>
            <person name="Bonito G."/>
            <person name="Buee M."/>
            <person name="Carver A."/>
            <person name="Chen C."/>
            <person name="Cichocki N."/>
            <person name="Clum A."/>
            <person name="Culley D."/>
            <person name="Crous P.W."/>
            <person name="Fauchery L."/>
            <person name="Girlanda M."/>
            <person name="Hayes R."/>
            <person name="Keri Z."/>
            <person name="Labutti K."/>
            <person name="Lipzen A."/>
            <person name="Lombard V."/>
            <person name="Magnuson J."/>
            <person name="Maillard F."/>
            <person name="Morin E."/>
            <person name="Murat C."/>
            <person name="Nolan M."/>
            <person name="Ohm R."/>
            <person name="Pangilinan J."/>
            <person name="Pereira M."/>
            <person name="Perotto S."/>
            <person name="Peter M."/>
            <person name="Riley R."/>
            <person name="Sitrit Y."/>
            <person name="Stielow B."/>
            <person name="Szollosi G."/>
            <person name="Zifcakova L."/>
            <person name="Stursova M."/>
            <person name="Spatafora J.W."/>
            <person name="Tedersoo L."/>
            <person name="Vaario L.-M."/>
            <person name="Yamada A."/>
            <person name="Yan M."/>
            <person name="Wang P."/>
            <person name="Xu J."/>
            <person name="Bruns T."/>
            <person name="Baldrian P."/>
            <person name="Vilgalys R."/>
            <person name="Henrissat B."/>
            <person name="Grigoriev I.V."/>
            <person name="Hibbett D."/>
            <person name="Nagy L.G."/>
            <person name="Martin F.M."/>
        </authorList>
    </citation>
    <scope>NUCLEOTIDE SEQUENCE</scope>
    <source>
        <strain evidence="12">UH-Tt-Lm1</strain>
    </source>
</reference>
<organism evidence="12 13">
    <name type="scientific">Thelephora terrestris</name>
    <dbReference type="NCBI Taxonomy" id="56493"/>
    <lineage>
        <taxon>Eukaryota</taxon>
        <taxon>Fungi</taxon>
        <taxon>Dikarya</taxon>
        <taxon>Basidiomycota</taxon>
        <taxon>Agaricomycotina</taxon>
        <taxon>Agaricomycetes</taxon>
        <taxon>Thelephorales</taxon>
        <taxon>Thelephoraceae</taxon>
        <taxon>Thelephora</taxon>
    </lineage>
</organism>
<dbReference type="GO" id="GO:0005739">
    <property type="term" value="C:mitochondrion"/>
    <property type="evidence" value="ECO:0007669"/>
    <property type="project" value="TreeGrafter"/>
</dbReference>
<dbReference type="Gene3D" id="1.10.1520.10">
    <property type="entry name" value="Ribonuclease III domain"/>
    <property type="match status" value="1"/>
</dbReference>
<feature type="domain" description="RNase III" evidence="11">
    <location>
        <begin position="62"/>
        <end position="165"/>
    </location>
</feature>
<evidence type="ECO:0000256" key="6">
    <source>
        <dbReference type="ARBA" id="ARBA00024034"/>
    </source>
</evidence>
<dbReference type="SUPFAM" id="SSF54768">
    <property type="entry name" value="dsRNA-binding domain-like"/>
    <property type="match status" value="1"/>
</dbReference>
<keyword evidence="2 8" id="KW-0694">RNA-binding</keyword>
<name>A0A9P6L1H6_9AGAM</name>
<evidence type="ECO:0000256" key="8">
    <source>
        <dbReference type="PROSITE-ProRule" id="PRU00266"/>
    </source>
</evidence>
<dbReference type="EMBL" id="WIUZ02000023">
    <property type="protein sequence ID" value="KAF9778463.1"/>
    <property type="molecule type" value="Genomic_DNA"/>
</dbReference>
<dbReference type="AlphaFoldDB" id="A0A9P6L1H6"/>
<evidence type="ECO:0000259" key="11">
    <source>
        <dbReference type="PROSITE" id="PS50142"/>
    </source>
</evidence>
<dbReference type="SUPFAM" id="SSF69065">
    <property type="entry name" value="RNase III domain-like"/>
    <property type="match status" value="1"/>
</dbReference>
<evidence type="ECO:0000313" key="13">
    <source>
        <dbReference type="Proteomes" id="UP000736335"/>
    </source>
</evidence>
<feature type="region of interest" description="Disordered" evidence="9">
    <location>
        <begin position="1"/>
        <end position="40"/>
    </location>
</feature>
<dbReference type="PANTHER" id="PTHR11207:SF32">
    <property type="entry name" value="LARGE RIBOSOMAL SUBUNIT PROTEIN ML44"/>
    <property type="match status" value="1"/>
</dbReference>
<evidence type="ECO:0000256" key="5">
    <source>
        <dbReference type="ARBA" id="ARBA00023274"/>
    </source>
</evidence>
<dbReference type="CDD" id="cd19873">
    <property type="entry name" value="DSRM_MRPL3_like"/>
    <property type="match status" value="1"/>
</dbReference>
<keyword evidence="3" id="KW-0689">Ribosomal protein</keyword>
<evidence type="ECO:0000256" key="2">
    <source>
        <dbReference type="ARBA" id="ARBA00022884"/>
    </source>
</evidence>
<dbReference type="PROSITE" id="PS50142">
    <property type="entry name" value="RNASE_3_2"/>
    <property type="match status" value="1"/>
</dbReference>
<dbReference type="InterPro" id="IPR000999">
    <property type="entry name" value="RNase_III_dom"/>
</dbReference>
<evidence type="ECO:0000256" key="1">
    <source>
        <dbReference type="ARBA" id="ARBA00004173"/>
    </source>
</evidence>
<reference evidence="12" key="1">
    <citation type="journal article" date="2020" name="Nat. Commun.">
        <title>Large-scale genome sequencing of mycorrhizal fungi provides insights into the early evolution of symbiotic traits.</title>
        <authorList>
            <person name="Miyauchi S."/>
            <person name="Kiss E."/>
            <person name="Kuo A."/>
            <person name="Drula E."/>
            <person name="Kohler A."/>
            <person name="Sanchez-Garcia M."/>
            <person name="Morin E."/>
            <person name="Andreopoulos B."/>
            <person name="Barry K.W."/>
            <person name="Bonito G."/>
            <person name="Buee M."/>
            <person name="Carver A."/>
            <person name="Chen C."/>
            <person name="Cichocki N."/>
            <person name="Clum A."/>
            <person name="Culley D."/>
            <person name="Crous P.W."/>
            <person name="Fauchery L."/>
            <person name="Girlanda M."/>
            <person name="Hayes R.D."/>
            <person name="Keri Z."/>
            <person name="LaButti K."/>
            <person name="Lipzen A."/>
            <person name="Lombard V."/>
            <person name="Magnuson J."/>
            <person name="Maillard F."/>
            <person name="Murat C."/>
            <person name="Nolan M."/>
            <person name="Ohm R.A."/>
            <person name="Pangilinan J."/>
            <person name="Pereira M.F."/>
            <person name="Perotto S."/>
            <person name="Peter M."/>
            <person name="Pfister S."/>
            <person name="Riley R."/>
            <person name="Sitrit Y."/>
            <person name="Stielow J.B."/>
            <person name="Szollosi G."/>
            <person name="Zifcakova L."/>
            <person name="Stursova M."/>
            <person name="Spatafora J.W."/>
            <person name="Tedersoo L."/>
            <person name="Vaario L.M."/>
            <person name="Yamada A."/>
            <person name="Yan M."/>
            <person name="Wang P."/>
            <person name="Xu J."/>
            <person name="Bruns T."/>
            <person name="Baldrian P."/>
            <person name="Vilgalys R."/>
            <person name="Dunand C."/>
            <person name="Henrissat B."/>
            <person name="Grigoriev I.V."/>
            <person name="Hibbett D."/>
            <person name="Nagy L.G."/>
            <person name="Martin F.M."/>
        </authorList>
    </citation>
    <scope>NUCLEOTIDE SEQUENCE</scope>
    <source>
        <strain evidence="12">UH-Tt-Lm1</strain>
    </source>
</reference>
<keyword evidence="4" id="KW-0496">Mitochondrion</keyword>
<dbReference type="GO" id="GO:0003735">
    <property type="term" value="F:structural constituent of ribosome"/>
    <property type="evidence" value="ECO:0007669"/>
    <property type="project" value="TreeGrafter"/>
</dbReference>
<dbReference type="SMART" id="SM00535">
    <property type="entry name" value="RIBOc"/>
    <property type="match status" value="1"/>
</dbReference>
<dbReference type="Pfam" id="PF22892">
    <property type="entry name" value="DSRM_MRPL44"/>
    <property type="match status" value="1"/>
</dbReference>
<keyword evidence="5" id="KW-0687">Ribonucleoprotein</keyword>
<evidence type="ECO:0000313" key="12">
    <source>
        <dbReference type="EMBL" id="KAF9778463.1"/>
    </source>
</evidence>
<dbReference type="GO" id="GO:0006396">
    <property type="term" value="P:RNA processing"/>
    <property type="evidence" value="ECO:0007669"/>
    <property type="project" value="InterPro"/>
</dbReference>
<sequence length="364" mass="39676">MQNAQRRLASTATAQKLKPTIPLSSVRTFPPPQALKPKDSKSPIFFDSDTWAASQPPPPAAVTAFAHRVGLGKLTTSPKLIQQACTHESITLPYSKLHPNKPLPLTNTNLATLGNSLLGLFATEFVHASYPHLPTRVVKAAVSAYVGPTTCADVAREMGAAPLLRWYRAPNTLLRPAVLHHEALSSVSRALTALVYQERSIEAAKSFAHNYFLSREIDLRAMIKFTNPKKALALTVEKFGREKPISRLLKETGRFSVSPVFVVGIYSGQDKLGEGFGSSLSMAEFRAAEDALQRLYLTRTPPDQLRLPSQTFTGDVFGNLSSLKSTPYIPGELGHAEVNYGSAGRSSIVNPANRTLSEEELEED</sequence>
<evidence type="ECO:0000259" key="10">
    <source>
        <dbReference type="PROSITE" id="PS50137"/>
    </source>
</evidence>
<dbReference type="InterPro" id="IPR044444">
    <property type="entry name" value="Ribosomal_mL44_DSRM_metazoa"/>
</dbReference>
<dbReference type="Proteomes" id="UP000736335">
    <property type="component" value="Unassembled WGS sequence"/>
</dbReference>
<evidence type="ECO:0000256" key="7">
    <source>
        <dbReference type="ARBA" id="ARBA00035187"/>
    </source>
</evidence>
<dbReference type="InterPro" id="IPR044443">
    <property type="entry name" value="Ribosomal_mL44_DSRM_fung"/>
</dbReference>
<evidence type="ECO:0000256" key="4">
    <source>
        <dbReference type="ARBA" id="ARBA00023128"/>
    </source>
</evidence>
<dbReference type="SMART" id="SM00358">
    <property type="entry name" value="DSRM"/>
    <property type="match status" value="1"/>
</dbReference>
<feature type="domain" description="DRBM" evidence="10">
    <location>
        <begin position="227"/>
        <end position="297"/>
    </location>
</feature>
<dbReference type="PANTHER" id="PTHR11207">
    <property type="entry name" value="RIBONUCLEASE III"/>
    <property type="match status" value="1"/>
</dbReference>
<keyword evidence="13" id="KW-1185">Reference proteome</keyword>
<gene>
    <name evidence="12" type="ORF">BJ322DRAFT_1014627</name>
</gene>
<dbReference type="PROSITE" id="PS50137">
    <property type="entry name" value="DS_RBD"/>
    <property type="match status" value="1"/>
</dbReference>
<proteinExistence type="inferred from homology"/>
<dbReference type="Gene3D" id="3.30.160.20">
    <property type="match status" value="1"/>
</dbReference>
<accession>A0A9P6L1H6</accession>
<protein>
    <recommendedName>
        <fullName evidence="7">Large ribosomal subunit protein mL44</fullName>
    </recommendedName>
</protein>
<evidence type="ECO:0000256" key="3">
    <source>
        <dbReference type="ARBA" id="ARBA00022980"/>
    </source>
</evidence>
<dbReference type="InterPro" id="IPR014720">
    <property type="entry name" value="dsRBD_dom"/>
</dbReference>